<evidence type="ECO:0000313" key="3">
    <source>
        <dbReference type="Proteomes" id="UP001258017"/>
    </source>
</evidence>
<name>A0AAD9VLM7_9HYME</name>
<organism evidence="2 3">
    <name type="scientific">Odynerus spinipes</name>
    <dbReference type="NCBI Taxonomy" id="1348599"/>
    <lineage>
        <taxon>Eukaryota</taxon>
        <taxon>Metazoa</taxon>
        <taxon>Ecdysozoa</taxon>
        <taxon>Arthropoda</taxon>
        <taxon>Hexapoda</taxon>
        <taxon>Insecta</taxon>
        <taxon>Pterygota</taxon>
        <taxon>Neoptera</taxon>
        <taxon>Endopterygota</taxon>
        <taxon>Hymenoptera</taxon>
        <taxon>Apocrita</taxon>
        <taxon>Aculeata</taxon>
        <taxon>Vespoidea</taxon>
        <taxon>Vespidae</taxon>
        <taxon>Eumeninae</taxon>
        <taxon>Odynerus</taxon>
    </lineage>
</organism>
<reference evidence="2" key="2">
    <citation type="journal article" date="2023" name="Commun. Biol.">
        <title>Intrasexual cuticular hydrocarbon dimorphism in a wasp sheds light on hydrocarbon biosynthesis genes in Hymenoptera.</title>
        <authorList>
            <person name="Moris V.C."/>
            <person name="Podsiadlowski L."/>
            <person name="Martin S."/>
            <person name="Oeyen J.P."/>
            <person name="Donath A."/>
            <person name="Petersen M."/>
            <person name="Wilbrandt J."/>
            <person name="Misof B."/>
            <person name="Liedtke D."/>
            <person name="Thamm M."/>
            <person name="Scheiner R."/>
            <person name="Schmitt T."/>
            <person name="Niehuis O."/>
        </authorList>
    </citation>
    <scope>NUCLEOTIDE SEQUENCE</scope>
    <source>
        <strain evidence="2">GBR_01_08_01A</strain>
    </source>
</reference>
<keyword evidence="3" id="KW-1185">Reference proteome</keyword>
<dbReference type="EMBL" id="JAIFRP010000497">
    <property type="protein sequence ID" value="KAK2578237.1"/>
    <property type="molecule type" value="Genomic_DNA"/>
</dbReference>
<dbReference type="AlphaFoldDB" id="A0AAD9VLM7"/>
<protein>
    <submittedName>
        <fullName evidence="2">Uncharacterized protein</fullName>
    </submittedName>
</protein>
<gene>
    <name evidence="2" type="ORF">KPH14_000765</name>
</gene>
<evidence type="ECO:0000256" key="1">
    <source>
        <dbReference type="SAM" id="MobiDB-lite"/>
    </source>
</evidence>
<comment type="caution">
    <text evidence="2">The sequence shown here is derived from an EMBL/GenBank/DDBJ whole genome shotgun (WGS) entry which is preliminary data.</text>
</comment>
<dbReference type="Proteomes" id="UP001258017">
    <property type="component" value="Unassembled WGS sequence"/>
</dbReference>
<proteinExistence type="predicted"/>
<evidence type="ECO:0000313" key="2">
    <source>
        <dbReference type="EMBL" id="KAK2578237.1"/>
    </source>
</evidence>
<reference evidence="2" key="1">
    <citation type="submission" date="2021-08" db="EMBL/GenBank/DDBJ databases">
        <authorList>
            <person name="Misof B."/>
            <person name="Oliver O."/>
            <person name="Podsiadlowski L."/>
            <person name="Donath A."/>
            <person name="Peters R."/>
            <person name="Mayer C."/>
            <person name="Rust J."/>
            <person name="Gunkel S."/>
            <person name="Lesny P."/>
            <person name="Martin S."/>
            <person name="Oeyen J.P."/>
            <person name="Petersen M."/>
            <person name="Panagiotis P."/>
            <person name="Wilbrandt J."/>
            <person name="Tanja T."/>
        </authorList>
    </citation>
    <scope>NUCLEOTIDE SEQUENCE</scope>
    <source>
        <strain evidence="2">GBR_01_08_01A</strain>
        <tissue evidence="2">Thorax + abdomen</tissue>
    </source>
</reference>
<sequence length="141" mass="15082">MSVGRYKFENRTPCPQVRTTERLTQSHHSPNLKKWRYAGAGVWNRASIGLGRVEPTAPGSRRAESTSAEVVETPRTAATLVMMAFTSSSDSSGTTERSSWVSWAEASTRANLAPSRAISVEAAARTGTELAAGRAVSSVVI</sequence>
<feature type="region of interest" description="Disordered" evidence="1">
    <location>
        <begin position="51"/>
        <end position="73"/>
    </location>
</feature>
<accession>A0AAD9VLM7</accession>